<dbReference type="SUPFAM" id="SSF82171">
    <property type="entry name" value="DPP6 N-terminal domain-like"/>
    <property type="match status" value="1"/>
</dbReference>
<dbReference type="EMBL" id="PVNK01000152">
    <property type="protein sequence ID" value="PRP97593.1"/>
    <property type="molecule type" value="Genomic_DNA"/>
</dbReference>
<evidence type="ECO:0000313" key="3">
    <source>
        <dbReference type="Proteomes" id="UP000237968"/>
    </source>
</evidence>
<organism evidence="2 3">
    <name type="scientific">Enhygromyxa salina</name>
    <dbReference type="NCBI Taxonomy" id="215803"/>
    <lineage>
        <taxon>Bacteria</taxon>
        <taxon>Pseudomonadati</taxon>
        <taxon>Myxococcota</taxon>
        <taxon>Polyangia</taxon>
        <taxon>Nannocystales</taxon>
        <taxon>Nannocystaceae</taxon>
        <taxon>Enhygromyxa</taxon>
    </lineage>
</organism>
<feature type="compositionally biased region" description="Polar residues" evidence="1">
    <location>
        <begin position="813"/>
        <end position="826"/>
    </location>
</feature>
<dbReference type="AlphaFoldDB" id="A0A2S9XXL8"/>
<protein>
    <submittedName>
        <fullName evidence="2">WD domain, G-beta repeat</fullName>
    </submittedName>
</protein>
<feature type="region of interest" description="Disordered" evidence="1">
    <location>
        <begin position="782"/>
        <end position="826"/>
    </location>
</feature>
<evidence type="ECO:0000313" key="2">
    <source>
        <dbReference type="EMBL" id="PRP97593.1"/>
    </source>
</evidence>
<dbReference type="Gene3D" id="2.130.10.10">
    <property type="entry name" value="YVTN repeat-like/Quinoprotein amine dehydrogenase"/>
    <property type="match status" value="1"/>
</dbReference>
<proteinExistence type="predicted"/>
<dbReference type="InterPro" id="IPR015943">
    <property type="entry name" value="WD40/YVTN_repeat-like_dom_sf"/>
</dbReference>
<gene>
    <name evidence="2" type="ORF">ENSA5_32860</name>
</gene>
<name>A0A2S9XXL8_9BACT</name>
<reference evidence="2 3" key="1">
    <citation type="submission" date="2018-03" db="EMBL/GenBank/DDBJ databases">
        <title>Draft Genome Sequences of the Obligatory Marine Myxobacteria Enhygromyxa salina SWB005.</title>
        <authorList>
            <person name="Poehlein A."/>
            <person name="Moghaddam J.A."/>
            <person name="Harms H."/>
            <person name="Alanjari M."/>
            <person name="Koenig G.M."/>
            <person name="Daniel R."/>
            <person name="Schaeberle T.F."/>
        </authorList>
    </citation>
    <scope>NUCLEOTIDE SEQUENCE [LARGE SCALE GENOMIC DNA]</scope>
    <source>
        <strain evidence="2 3">SWB005</strain>
    </source>
</reference>
<sequence>MLAVCSACTPTQLAATPASSPPTLAEVSPTLRPVELGLPFHSGAIVDLALLPPQPGEQWRLASGDAEGWVRVWADGELLAASRAHPGGLSALELASDGTWYTAGFDGRLLEWRPESTTPVRAFTLGRPITALAVAGPHLVVSDGRTIQMWSRAEQPQLLWSMVGHGFVTGLALSASGGVVAAAELRQWALSEGIANHPLATFDDAGMRTVDPDEQAQLRALAEQDFPGAVADYVEVWQPGHERGRQLIPSAPIDGDLAVLSRGGVVYREIYDRDNAGLIGRRLEDQAHFPLELVKPWVFWTDAAGHPTEASMGRPNLPAGDFRLGPNEEILVVDHFPGWGAQPPERGWRVGDRRELAIDRHHAAIGDGQGNLAVVAWARPAETGWLAAAEERPDLLTAASGTAQLVTASLEPRTQYRLWSLDSAEHRSIRVEAPWQVLPEEDEERGQDPAAGLPIFPFMLALDAKAQILVTSSSSYSAETQAAVRVIRVADGVPQILTLATAPSGLGLDVGVSPDGAHILAWTPGAAAPSWTASSSAAGWAAGPNALGGAPRFSANGKWSAHVSGFERHIVDLLARKPVVTLAAQPVQQDVGEGTLAAIADDGTLAVVQPFGGGTLERIDIAGQRDSVELPGAATALAWVPSADAPVLVVGFEDGSIARIDAGAAEVQPIHAGAGGRIWEIAAVGGQPGVFVELDDRGLTLHRLVDAATLDLHVSDTTALARYDGSPVQALRGADLVAVWRPGSAMPPCRILDGTRAGVVADEAIERWPVERGPELFEQFFTGSTCTPEPGADQEPSAEPRAAEPVPDHEQAPNATPETDSSSPQG</sequence>
<dbReference type="Proteomes" id="UP000237968">
    <property type="component" value="Unassembled WGS sequence"/>
</dbReference>
<dbReference type="SUPFAM" id="SSF50998">
    <property type="entry name" value="Quinoprotein alcohol dehydrogenase-like"/>
    <property type="match status" value="1"/>
</dbReference>
<accession>A0A2S9XXL8</accession>
<comment type="caution">
    <text evidence="2">The sequence shown here is derived from an EMBL/GenBank/DDBJ whole genome shotgun (WGS) entry which is preliminary data.</text>
</comment>
<keyword evidence="3" id="KW-1185">Reference proteome</keyword>
<dbReference type="InterPro" id="IPR011047">
    <property type="entry name" value="Quinoprotein_ADH-like_sf"/>
</dbReference>
<evidence type="ECO:0000256" key="1">
    <source>
        <dbReference type="SAM" id="MobiDB-lite"/>
    </source>
</evidence>